<comment type="similarity">
    <text evidence="2">Belongs to the EamA transporter family.</text>
</comment>
<evidence type="ECO:0000256" key="4">
    <source>
        <dbReference type="ARBA" id="ARBA00022692"/>
    </source>
</evidence>
<dbReference type="RefSeq" id="WP_229523884.1">
    <property type="nucleotide sequence ID" value="NZ_JAFFQR010000043.1"/>
</dbReference>
<dbReference type="Pfam" id="PF00892">
    <property type="entry name" value="EamA"/>
    <property type="match status" value="2"/>
</dbReference>
<feature type="transmembrane region" description="Helical" evidence="7">
    <location>
        <begin position="159"/>
        <end position="178"/>
    </location>
</feature>
<accession>A0ABW4DC89</accession>
<feature type="transmembrane region" description="Helical" evidence="7">
    <location>
        <begin position="228"/>
        <end position="245"/>
    </location>
</feature>
<sequence length="324" mass="36075">MNRQIMTGSLLCLIASMSWGAMFPVSHIALQQIDPLYFSFLRYFVVALILIVLLWLKEGQAAFRFEGKGKTLLFFGTMGFTIYNMAVFQGQHLMGAAGTIVASIMEVLMPMISIAMIWVLTRKMPPKYTLVSMVIALAGAILVITNGKWAFFTLAGQHVLPLLLILAGVIGWVVYSMGGSHFAGWSTLRYSTLTCLLGTLVSFAVVTISSAFHWIAVPDWQDVWSVKYEMSFMILLPGLAALLSWNAGIRNLSPLNGILFINFVPITTLVLMYFQGYTISPFELCGTLLVIFALVLNNVAQRGSLRALTSLRRIRTNRYKSFQR</sequence>
<feature type="transmembrane region" description="Helical" evidence="7">
    <location>
        <begin position="257"/>
        <end position="275"/>
    </location>
</feature>
<comment type="caution">
    <text evidence="9">The sequence shown here is derived from an EMBL/GenBank/DDBJ whole genome shotgun (WGS) entry which is preliminary data.</text>
</comment>
<feature type="domain" description="EamA" evidence="8">
    <location>
        <begin position="7"/>
        <end position="144"/>
    </location>
</feature>
<evidence type="ECO:0000313" key="9">
    <source>
        <dbReference type="EMBL" id="MFD1462307.1"/>
    </source>
</evidence>
<dbReference type="Proteomes" id="UP001597340">
    <property type="component" value="Unassembled WGS sequence"/>
</dbReference>
<keyword evidence="10" id="KW-1185">Reference proteome</keyword>
<name>A0ABW4DC89_9BACL</name>
<gene>
    <name evidence="9" type="ORF">ACFQ5D_13040</name>
</gene>
<evidence type="ECO:0000256" key="1">
    <source>
        <dbReference type="ARBA" id="ARBA00004651"/>
    </source>
</evidence>
<dbReference type="PANTHER" id="PTHR42920:SF14">
    <property type="entry name" value="TRANSPORTER, DRUG_METABOLITE EXPORTER FAMILY"/>
    <property type="match status" value="1"/>
</dbReference>
<evidence type="ECO:0000256" key="3">
    <source>
        <dbReference type="ARBA" id="ARBA00022475"/>
    </source>
</evidence>
<evidence type="ECO:0000256" key="7">
    <source>
        <dbReference type="SAM" id="Phobius"/>
    </source>
</evidence>
<feature type="transmembrane region" description="Helical" evidence="7">
    <location>
        <begin position="72"/>
        <end position="90"/>
    </location>
</feature>
<comment type="subcellular location">
    <subcellularLocation>
        <location evidence="1">Cell membrane</location>
        <topology evidence="1">Multi-pass membrane protein</topology>
    </subcellularLocation>
</comment>
<dbReference type="InterPro" id="IPR051258">
    <property type="entry name" value="Diverse_Substrate_Transporter"/>
</dbReference>
<feature type="transmembrane region" description="Helical" evidence="7">
    <location>
        <begin position="36"/>
        <end position="56"/>
    </location>
</feature>
<feature type="transmembrane region" description="Helical" evidence="7">
    <location>
        <begin position="128"/>
        <end position="147"/>
    </location>
</feature>
<feature type="domain" description="EamA" evidence="8">
    <location>
        <begin position="162"/>
        <end position="298"/>
    </location>
</feature>
<organism evidence="9 10">
    <name type="scientific">Paenibacillus farraposensis</name>
    <dbReference type="NCBI Taxonomy" id="2807095"/>
    <lineage>
        <taxon>Bacteria</taxon>
        <taxon>Bacillati</taxon>
        <taxon>Bacillota</taxon>
        <taxon>Bacilli</taxon>
        <taxon>Bacillales</taxon>
        <taxon>Paenibacillaceae</taxon>
        <taxon>Paenibacillus</taxon>
    </lineage>
</organism>
<proteinExistence type="inferred from homology"/>
<dbReference type="EMBL" id="JBHTNZ010000015">
    <property type="protein sequence ID" value="MFD1462307.1"/>
    <property type="molecule type" value="Genomic_DNA"/>
</dbReference>
<protein>
    <submittedName>
        <fullName evidence="9">DMT family transporter</fullName>
    </submittedName>
</protein>
<keyword evidence="5 7" id="KW-1133">Transmembrane helix</keyword>
<feature type="transmembrane region" description="Helical" evidence="7">
    <location>
        <begin position="281"/>
        <end position="300"/>
    </location>
</feature>
<evidence type="ECO:0000256" key="2">
    <source>
        <dbReference type="ARBA" id="ARBA00007362"/>
    </source>
</evidence>
<evidence type="ECO:0000256" key="6">
    <source>
        <dbReference type="ARBA" id="ARBA00023136"/>
    </source>
</evidence>
<dbReference type="PANTHER" id="PTHR42920">
    <property type="entry name" value="OS03G0707200 PROTEIN-RELATED"/>
    <property type="match status" value="1"/>
</dbReference>
<evidence type="ECO:0000256" key="5">
    <source>
        <dbReference type="ARBA" id="ARBA00022989"/>
    </source>
</evidence>
<feature type="transmembrane region" description="Helical" evidence="7">
    <location>
        <begin position="96"/>
        <end position="121"/>
    </location>
</feature>
<reference evidence="10" key="1">
    <citation type="journal article" date="2019" name="Int. J. Syst. Evol. Microbiol.">
        <title>The Global Catalogue of Microorganisms (GCM) 10K type strain sequencing project: providing services to taxonomists for standard genome sequencing and annotation.</title>
        <authorList>
            <consortium name="The Broad Institute Genomics Platform"/>
            <consortium name="The Broad Institute Genome Sequencing Center for Infectious Disease"/>
            <person name="Wu L."/>
            <person name="Ma J."/>
        </authorList>
    </citation>
    <scope>NUCLEOTIDE SEQUENCE [LARGE SCALE GENOMIC DNA]</scope>
    <source>
        <strain evidence="10">CCM 9147</strain>
    </source>
</reference>
<keyword evidence="6 7" id="KW-0472">Membrane</keyword>
<evidence type="ECO:0000259" key="8">
    <source>
        <dbReference type="Pfam" id="PF00892"/>
    </source>
</evidence>
<evidence type="ECO:0000313" key="10">
    <source>
        <dbReference type="Proteomes" id="UP001597340"/>
    </source>
</evidence>
<dbReference type="InterPro" id="IPR000620">
    <property type="entry name" value="EamA_dom"/>
</dbReference>
<keyword evidence="4 7" id="KW-0812">Transmembrane</keyword>
<keyword evidence="3" id="KW-1003">Cell membrane</keyword>
<feature type="transmembrane region" description="Helical" evidence="7">
    <location>
        <begin position="190"/>
        <end position="216"/>
    </location>
</feature>